<evidence type="ECO:0000313" key="3">
    <source>
        <dbReference type="EnsemblMetazoa" id="ASIC022148-PA"/>
    </source>
</evidence>
<organism evidence="2">
    <name type="scientific">Anopheles sinensis</name>
    <name type="common">Mosquito</name>
    <dbReference type="NCBI Taxonomy" id="74873"/>
    <lineage>
        <taxon>Eukaryota</taxon>
        <taxon>Metazoa</taxon>
        <taxon>Ecdysozoa</taxon>
        <taxon>Arthropoda</taxon>
        <taxon>Hexapoda</taxon>
        <taxon>Insecta</taxon>
        <taxon>Pterygota</taxon>
        <taxon>Neoptera</taxon>
        <taxon>Endopterygota</taxon>
        <taxon>Diptera</taxon>
        <taxon>Nematocera</taxon>
        <taxon>Culicoidea</taxon>
        <taxon>Culicidae</taxon>
        <taxon>Anophelinae</taxon>
        <taxon>Anopheles</taxon>
    </lineage>
</organism>
<dbReference type="EMBL" id="ATLV01027003">
    <property type="status" value="NOT_ANNOTATED_CDS"/>
    <property type="molecule type" value="Genomic_DNA"/>
</dbReference>
<keyword evidence="4" id="KW-1185">Reference proteome</keyword>
<dbReference type="AlphaFoldDB" id="A0A084WU72"/>
<name>A0A084WU72_ANOSI</name>
<evidence type="ECO:0000313" key="4">
    <source>
        <dbReference type="Proteomes" id="UP000030765"/>
    </source>
</evidence>
<feature type="region of interest" description="Disordered" evidence="1">
    <location>
        <begin position="1"/>
        <end position="47"/>
    </location>
</feature>
<feature type="compositionally biased region" description="Basic and acidic residues" evidence="1">
    <location>
        <begin position="16"/>
        <end position="33"/>
    </location>
</feature>
<proteinExistence type="predicted"/>
<reference evidence="2 4" key="1">
    <citation type="journal article" date="2014" name="BMC Genomics">
        <title>Genome sequence of Anopheles sinensis provides insight into genetics basis of mosquito competence for malaria parasites.</title>
        <authorList>
            <person name="Zhou D."/>
            <person name="Zhang D."/>
            <person name="Ding G."/>
            <person name="Shi L."/>
            <person name="Hou Q."/>
            <person name="Ye Y."/>
            <person name="Xu Y."/>
            <person name="Zhou H."/>
            <person name="Xiong C."/>
            <person name="Li S."/>
            <person name="Yu J."/>
            <person name="Hong S."/>
            <person name="Yu X."/>
            <person name="Zou P."/>
            <person name="Chen C."/>
            <person name="Chang X."/>
            <person name="Wang W."/>
            <person name="Lv Y."/>
            <person name="Sun Y."/>
            <person name="Ma L."/>
            <person name="Shen B."/>
            <person name="Zhu C."/>
        </authorList>
    </citation>
    <scope>NUCLEOTIDE SEQUENCE [LARGE SCALE GENOMIC DNA]</scope>
</reference>
<accession>A0A084WU72</accession>
<gene>
    <name evidence="2" type="ORF">ZHAS_00022148</name>
</gene>
<dbReference type="EMBL" id="KE525421">
    <property type="protein sequence ID" value="KFB53766.1"/>
    <property type="molecule type" value="Genomic_DNA"/>
</dbReference>
<evidence type="ECO:0000313" key="2">
    <source>
        <dbReference type="EMBL" id="KFB53766.1"/>
    </source>
</evidence>
<evidence type="ECO:0000256" key="1">
    <source>
        <dbReference type="SAM" id="MobiDB-lite"/>
    </source>
</evidence>
<protein>
    <submittedName>
        <fullName evidence="2 3">Uncharacterized protein</fullName>
    </submittedName>
</protein>
<dbReference type="VEuPathDB" id="VectorBase:ASIC022148"/>
<dbReference type="Proteomes" id="UP000030765">
    <property type="component" value="Unassembled WGS sequence"/>
</dbReference>
<sequence length="93" mass="10057">MCRQTKAVGKGRNKSGKGERSFVGEGQLKESNKNHPHKWQWNASPESIHKGRGRLQLDDVARCLSSAFRSGGMMLRSGSVVKGSNAARSSGVC</sequence>
<dbReference type="EnsemblMetazoa" id="ASIC022148-RA">
    <property type="protein sequence ID" value="ASIC022148-PA"/>
    <property type="gene ID" value="ASIC022148"/>
</dbReference>
<reference evidence="3" key="2">
    <citation type="submission" date="2020-05" db="UniProtKB">
        <authorList>
            <consortium name="EnsemblMetazoa"/>
        </authorList>
    </citation>
    <scope>IDENTIFICATION</scope>
</reference>